<evidence type="ECO:0000313" key="1">
    <source>
        <dbReference type="EMBL" id="AHC14900.1"/>
    </source>
</evidence>
<dbReference type="STRING" id="1307761.L21SP2_1503"/>
<keyword evidence="2" id="KW-1185">Reference proteome</keyword>
<name>V5WGZ0_9SPIO</name>
<dbReference type="KEGG" id="slr:L21SP2_1503"/>
<reference evidence="1 2" key="1">
    <citation type="journal article" date="2015" name="Stand. Genomic Sci.">
        <title>Complete genome sequence and description of Salinispira pacifica gen. nov., sp. nov., a novel spirochaete isolated form a hypersaline microbial mat.</title>
        <authorList>
            <person name="Ben Hania W."/>
            <person name="Joseph M."/>
            <person name="Schumann P."/>
            <person name="Bunk B."/>
            <person name="Fiebig A."/>
            <person name="Sproer C."/>
            <person name="Klenk H.P."/>
            <person name="Fardeau M.L."/>
            <person name="Spring S."/>
        </authorList>
    </citation>
    <scope>NUCLEOTIDE SEQUENCE [LARGE SCALE GENOMIC DNA]</scope>
    <source>
        <strain evidence="1 2">L21-RPul-D2</strain>
    </source>
</reference>
<proteinExistence type="predicted"/>
<dbReference type="EMBL" id="CP006939">
    <property type="protein sequence ID" value="AHC14900.1"/>
    <property type="molecule type" value="Genomic_DNA"/>
</dbReference>
<dbReference type="Proteomes" id="UP000018680">
    <property type="component" value="Chromosome"/>
</dbReference>
<dbReference type="AlphaFoldDB" id="V5WGZ0"/>
<gene>
    <name evidence="1" type="ORF">L21SP2_1503</name>
</gene>
<sequence>MMGISPGLTWTVIESDFAALENFPDMDTPMEGSIGFEGVEAELRIAVSLSPEGGGWWFKVRKRVMKETEKVARAVSRIEALLKVERREYEDAIRAESEDRPPSVEDNFTGMIIEWDLPAVIEEFLGEIQKRTPASMDELLDFVHNRTLELEEQSGSIRGITDGEPAAASISKQLFVWYVAQDRIIQAIESPDLPAE</sequence>
<organism evidence="1 2">
    <name type="scientific">Salinispira pacifica</name>
    <dbReference type="NCBI Taxonomy" id="1307761"/>
    <lineage>
        <taxon>Bacteria</taxon>
        <taxon>Pseudomonadati</taxon>
        <taxon>Spirochaetota</taxon>
        <taxon>Spirochaetia</taxon>
        <taxon>Spirochaetales</taxon>
        <taxon>Spirochaetaceae</taxon>
        <taxon>Salinispira</taxon>
    </lineage>
</organism>
<protein>
    <submittedName>
        <fullName evidence="1">Uncharacterized protein</fullName>
    </submittedName>
</protein>
<accession>V5WGZ0</accession>
<dbReference type="HOGENOM" id="CLU_1389360_0_0_12"/>
<evidence type="ECO:0000313" key="2">
    <source>
        <dbReference type="Proteomes" id="UP000018680"/>
    </source>
</evidence>